<proteinExistence type="predicted"/>
<dbReference type="GO" id="GO:0070161">
    <property type="term" value="C:anchoring junction"/>
    <property type="evidence" value="ECO:0007669"/>
    <property type="project" value="UniProtKB-SubCell"/>
</dbReference>
<evidence type="ECO:0000256" key="4">
    <source>
        <dbReference type="ARBA" id="ARBA00022723"/>
    </source>
</evidence>
<dbReference type="PROSITE" id="PS50023">
    <property type="entry name" value="LIM_DOMAIN_2"/>
    <property type="match status" value="4"/>
</dbReference>
<protein>
    <submittedName>
        <fullName evidence="11">LIMS2 protein</fullName>
    </submittedName>
</protein>
<evidence type="ECO:0000256" key="9">
    <source>
        <dbReference type="PROSITE-ProRule" id="PRU00125"/>
    </source>
</evidence>
<gene>
    <name evidence="11" type="ORF">CAOG_004083</name>
</gene>
<dbReference type="PROSITE" id="PS00478">
    <property type="entry name" value="LIM_DOMAIN_1"/>
    <property type="match status" value="2"/>
</dbReference>
<dbReference type="Pfam" id="PF00412">
    <property type="entry name" value="LIM"/>
    <property type="match status" value="4"/>
</dbReference>
<dbReference type="AlphaFoldDB" id="A0A0D2UDW0"/>
<feature type="domain" description="LIM zinc-binding" evidence="10">
    <location>
        <begin position="65"/>
        <end position="124"/>
    </location>
</feature>
<dbReference type="FunFam" id="2.10.110.10:FF:000017">
    <property type="entry name" value="Lim and senescent cell antigen-like-containing"/>
    <property type="match status" value="1"/>
</dbReference>
<evidence type="ECO:0000256" key="3">
    <source>
        <dbReference type="ARBA" id="ARBA00022490"/>
    </source>
</evidence>
<evidence type="ECO:0000256" key="7">
    <source>
        <dbReference type="ARBA" id="ARBA00022949"/>
    </source>
</evidence>
<dbReference type="GO" id="GO:0005737">
    <property type="term" value="C:cytoplasm"/>
    <property type="evidence" value="ECO:0007669"/>
    <property type="project" value="UniProtKB-SubCell"/>
</dbReference>
<evidence type="ECO:0000256" key="6">
    <source>
        <dbReference type="ARBA" id="ARBA00022833"/>
    </source>
</evidence>
<reference evidence="12" key="1">
    <citation type="submission" date="2011-02" db="EMBL/GenBank/DDBJ databases">
        <title>The Genome Sequence of Capsaspora owczarzaki ATCC 30864.</title>
        <authorList>
            <person name="Russ C."/>
            <person name="Cuomo C."/>
            <person name="Burger G."/>
            <person name="Gray M.W."/>
            <person name="Holland P.W.H."/>
            <person name="King N."/>
            <person name="Lang F.B.F."/>
            <person name="Roger A.J."/>
            <person name="Ruiz-Trillo I."/>
            <person name="Young S.K."/>
            <person name="Zeng Q."/>
            <person name="Gargeya S."/>
            <person name="Alvarado L."/>
            <person name="Berlin A."/>
            <person name="Chapman S.B."/>
            <person name="Chen Z."/>
            <person name="Freedman E."/>
            <person name="Gellesch M."/>
            <person name="Goldberg J."/>
            <person name="Griggs A."/>
            <person name="Gujja S."/>
            <person name="Heilman E."/>
            <person name="Heiman D."/>
            <person name="Howarth C."/>
            <person name="Mehta T."/>
            <person name="Neiman D."/>
            <person name="Pearson M."/>
            <person name="Roberts A."/>
            <person name="Saif S."/>
            <person name="Shea T."/>
            <person name="Shenoy N."/>
            <person name="Sisk P."/>
            <person name="Stolte C."/>
            <person name="Sykes S."/>
            <person name="White J."/>
            <person name="Yandava C."/>
            <person name="Haas B."/>
            <person name="Nusbaum C."/>
            <person name="Birren B."/>
        </authorList>
    </citation>
    <scope>NUCLEOTIDE SEQUENCE</scope>
    <source>
        <strain evidence="12">ATCC 30864</strain>
    </source>
</reference>
<dbReference type="Proteomes" id="UP000008743">
    <property type="component" value="Unassembled WGS sequence"/>
</dbReference>
<keyword evidence="12" id="KW-1185">Reference proteome</keyword>
<dbReference type="GO" id="GO:0098609">
    <property type="term" value="P:cell-cell adhesion"/>
    <property type="evidence" value="ECO:0007669"/>
    <property type="project" value="TreeGrafter"/>
</dbReference>
<keyword evidence="6 9" id="KW-0862">Zinc</keyword>
<dbReference type="OMA" id="RYVCHKC"/>
<dbReference type="PANTHER" id="PTHR24210:SF0">
    <property type="entry name" value="LIM DOMAIN-CONTAINING PROTEIN"/>
    <property type="match status" value="1"/>
</dbReference>
<evidence type="ECO:0000256" key="8">
    <source>
        <dbReference type="ARBA" id="ARBA00023038"/>
    </source>
</evidence>
<feature type="domain" description="LIM zinc-binding" evidence="10">
    <location>
        <begin position="185"/>
        <end position="244"/>
    </location>
</feature>
<keyword evidence="4 9" id="KW-0479">Metal-binding</keyword>
<dbReference type="FunFam" id="2.10.110.10:FF:000008">
    <property type="entry name" value="Paxillin isoform 1"/>
    <property type="match status" value="1"/>
</dbReference>
<dbReference type="SMART" id="SM00132">
    <property type="entry name" value="LIM"/>
    <property type="match status" value="5"/>
</dbReference>
<dbReference type="RefSeq" id="XP_004347908.1">
    <property type="nucleotide sequence ID" value="XM_004347858.2"/>
</dbReference>
<feature type="domain" description="LIM zinc-binding" evidence="10">
    <location>
        <begin position="4"/>
        <end position="64"/>
    </location>
</feature>
<evidence type="ECO:0000313" key="12">
    <source>
        <dbReference type="Proteomes" id="UP000008743"/>
    </source>
</evidence>
<evidence type="ECO:0000256" key="1">
    <source>
        <dbReference type="ARBA" id="ARBA00004282"/>
    </source>
</evidence>
<dbReference type="GO" id="GO:2001046">
    <property type="term" value="P:positive regulation of integrin-mediated signaling pathway"/>
    <property type="evidence" value="ECO:0007669"/>
    <property type="project" value="TreeGrafter"/>
</dbReference>
<evidence type="ECO:0000259" key="10">
    <source>
        <dbReference type="PROSITE" id="PS50023"/>
    </source>
</evidence>
<dbReference type="InterPro" id="IPR001781">
    <property type="entry name" value="Znf_LIM"/>
</dbReference>
<accession>A0A0D2UDW0</accession>
<organism evidence="11 12">
    <name type="scientific">Capsaspora owczarzaki (strain ATCC 30864)</name>
    <dbReference type="NCBI Taxonomy" id="595528"/>
    <lineage>
        <taxon>Eukaryota</taxon>
        <taxon>Filasterea</taxon>
        <taxon>Capsaspora</taxon>
    </lineage>
</organism>
<keyword evidence="3" id="KW-0963">Cytoplasm</keyword>
<dbReference type="PANTHER" id="PTHR24210">
    <property type="entry name" value="LIM DOMAIN-CONTAINING PROTEIN"/>
    <property type="match status" value="1"/>
</dbReference>
<dbReference type="Gene3D" id="2.10.110.10">
    <property type="entry name" value="Cysteine Rich Protein"/>
    <property type="match status" value="5"/>
</dbReference>
<dbReference type="InParanoid" id="A0A0D2UDW0"/>
<feature type="domain" description="LIM zinc-binding" evidence="10">
    <location>
        <begin position="127"/>
        <end position="184"/>
    </location>
</feature>
<keyword evidence="7" id="KW-0965">Cell junction</keyword>
<dbReference type="STRING" id="595528.A0A0D2UDW0"/>
<dbReference type="GO" id="GO:1900026">
    <property type="term" value="P:positive regulation of substrate adhesion-dependent cell spreading"/>
    <property type="evidence" value="ECO:0007669"/>
    <property type="project" value="TreeGrafter"/>
</dbReference>
<dbReference type="EMBL" id="KE346365">
    <property type="protein sequence ID" value="KJE93271.1"/>
    <property type="molecule type" value="Genomic_DNA"/>
</dbReference>
<evidence type="ECO:0000256" key="2">
    <source>
        <dbReference type="ARBA" id="ARBA00004496"/>
    </source>
</evidence>
<dbReference type="InterPro" id="IPR017351">
    <property type="entry name" value="PINCH-1-4-like"/>
</dbReference>
<dbReference type="SUPFAM" id="SSF57716">
    <property type="entry name" value="Glucocorticoid receptor-like (DNA-binding domain)"/>
    <property type="match status" value="4"/>
</dbReference>
<name>A0A0D2UDW0_CAPO3</name>
<dbReference type="GO" id="GO:0045216">
    <property type="term" value="P:cell-cell junction organization"/>
    <property type="evidence" value="ECO:0007669"/>
    <property type="project" value="TreeGrafter"/>
</dbReference>
<dbReference type="GO" id="GO:0046872">
    <property type="term" value="F:metal ion binding"/>
    <property type="evidence" value="ECO:0007669"/>
    <property type="project" value="UniProtKB-KW"/>
</dbReference>
<evidence type="ECO:0000313" key="11">
    <source>
        <dbReference type="EMBL" id="KJE93271.1"/>
    </source>
</evidence>
<keyword evidence="8 9" id="KW-0440">LIM domain</keyword>
<evidence type="ECO:0000256" key="5">
    <source>
        <dbReference type="ARBA" id="ARBA00022737"/>
    </source>
</evidence>
<comment type="subcellular location">
    <subcellularLocation>
        <location evidence="1">Cell junction</location>
    </subcellularLocation>
    <subcellularLocation>
        <location evidence="2">Cytoplasm</location>
    </subcellularLocation>
</comment>
<dbReference type="eggNOG" id="KOG2272">
    <property type="taxonomic scope" value="Eukaryota"/>
</dbReference>
<keyword evidence="5" id="KW-0677">Repeat</keyword>
<dbReference type="PhylomeDB" id="A0A0D2UDW0"/>
<sequence length="329" mass="38142">MATRICDQCHEPFAQLEQVMQSSGRNLHIHCHVCVECFRPFPNERFYAYDERNYCEEDYRELFGPKCGHCGEFIVGKCISALDAKWHPEHFTCSVCGTSLAGTAFVKKDGRPWCKPCSNVQKPADTAMCAKCRKPLDGEFIVLQNQKMHPYHFSCHTCKATLSMSCKEYEGKLYCHQDYERARQSVCAACRKPIEGRATTALGKQWHPEHFVCVKCEQPFSGATFFEYKGQAYCAKDYRSLLTDRCFTCNNSVKGEVVNCMNKMWCMRHFFCYGCGLPMSRMDMKFIECDNRPMCRKCYDCIPSDSRKNIKKYEDLEKKMQENLKKANK</sequence>
<dbReference type="OrthoDB" id="15567at2759"/>